<sequence>MCKITDSEKNLIKSIEKSIDPANWGGMHHLTIDELNQLLKKQPKGNKRKYMLLTKAKQRP</sequence>
<evidence type="ECO:0000313" key="1">
    <source>
        <dbReference type="EMBL" id="RMW54592.1"/>
    </source>
</evidence>
<reference evidence="1 2" key="1">
    <citation type="submission" date="2018-10" db="EMBL/GenBank/DDBJ databases">
        <title>Genome sequences of five Lactobacillus pentosus strains isolated from brines of traditionally fermented spanish-style green table olives and differences between them.</title>
        <authorList>
            <person name="Jimenez Diaz R."/>
        </authorList>
    </citation>
    <scope>NUCLEOTIDE SEQUENCE [LARGE SCALE GENOMIC DNA]</scope>
    <source>
        <strain evidence="1 2">IG8</strain>
    </source>
</reference>
<name>A0AB37RHE0_LACPE</name>
<evidence type="ECO:0000313" key="2">
    <source>
        <dbReference type="Proteomes" id="UP000281061"/>
    </source>
</evidence>
<organism evidence="1 2">
    <name type="scientific">Lactiplantibacillus pentosus</name>
    <name type="common">Lactobacillus pentosus</name>
    <dbReference type="NCBI Taxonomy" id="1589"/>
    <lineage>
        <taxon>Bacteria</taxon>
        <taxon>Bacillati</taxon>
        <taxon>Bacillota</taxon>
        <taxon>Bacilli</taxon>
        <taxon>Lactobacillales</taxon>
        <taxon>Lactobacillaceae</taxon>
        <taxon>Lactiplantibacillus</taxon>
    </lineage>
</organism>
<dbReference type="EMBL" id="RDCL01000052">
    <property type="protein sequence ID" value="RMW54592.1"/>
    <property type="molecule type" value="Genomic_DNA"/>
</dbReference>
<accession>A0AB37RHE0</accession>
<gene>
    <name evidence="1" type="ORF">D6U17_06645</name>
</gene>
<comment type="caution">
    <text evidence="1">The sequence shown here is derived from an EMBL/GenBank/DDBJ whole genome shotgun (WGS) entry which is preliminary data.</text>
</comment>
<dbReference type="AlphaFoldDB" id="A0AB37RHE0"/>
<proteinExistence type="predicted"/>
<dbReference type="Proteomes" id="UP000281061">
    <property type="component" value="Unassembled WGS sequence"/>
</dbReference>
<protein>
    <submittedName>
        <fullName evidence="1">Uncharacterized protein</fullName>
    </submittedName>
</protein>